<reference evidence="2 3" key="1">
    <citation type="journal article" date="2015" name="Nature">
        <title>rRNA introns, odd ribosomes, and small enigmatic genomes across a large radiation of phyla.</title>
        <authorList>
            <person name="Brown C.T."/>
            <person name="Hug L.A."/>
            <person name="Thomas B.C."/>
            <person name="Sharon I."/>
            <person name="Castelle C.J."/>
            <person name="Singh A."/>
            <person name="Wilkins M.J."/>
            <person name="Williams K.H."/>
            <person name="Banfield J.F."/>
        </authorList>
    </citation>
    <scope>NUCLEOTIDE SEQUENCE [LARGE SCALE GENOMIC DNA]</scope>
</reference>
<keyword evidence="1" id="KW-0732">Signal</keyword>
<feature type="chain" id="PRO_5002541872" evidence="1">
    <location>
        <begin position="21"/>
        <end position="83"/>
    </location>
</feature>
<name>A0A0G2A4V2_9BACT</name>
<protein>
    <submittedName>
        <fullName evidence="2">Uncharacterized protein</fullName>
    </submittedName>
</protein>
<evidence type="ECO:0000313" key="2">
    <source>
        <dbReference type="EMBL" id="KKW35937.1"/>
    </source>
</evidence>
<accession>A0A0G2A4V2</accession>
<sequence>MAAALFVALLLLAASLTRTSLEGALDFVVYPVLALRNTLGSSEAVLLRAEVASLEAKIAETARGGCLPPFLCVRLPSRMTLCL</sequence>
<evidence type="ECO:0000256" key="1">
    <source>
        <dbReference type="SAM" id="SignalP"/>
    </source>
</evidence>
<comment type="caution">
    <text evidence="2">The sequence shown here is derived from an EMBL/GenBank/DDBJ whole genome shotgun (WGS) entry which is preliminary data.</text>
</comment>
<gene>
    <name evidence="2" type="ORF">UY83_C0002G0094</name>
</gene>
<dbReference type="Proteomes" id="UP000034740">
    <property type="component" value="Unassembled WGS sequence"/>
</dbReference>
<feature type="signal peptide" evidence="1">
    <location>
        <begin position="1"/>
        <end position="20"/>
    </location>
</feature>
<proteinExistence type="predicted"/>
<dbReference type="EMBL" id="LCRO01000002">
    <property type="protein sequence ID" value="KKW35937.1"/>
    <property type="molecule type" value="Genomic_DNA"/>
</dbReference>
<evidence type="ECO:0000313" key="3">
    <source>
        <dbReference type="Proteomes" id="UP000034740"/>
    </source>
</evidence>
<organism evidence="2 3">
    <name type="scientific">Candidatus Adlerbacteria bacterium GW2011_GWA1_54_10</name>
    <dbReference type="NCBI Taxonomy" id="1618605"/>
    <lineage>
        <taxon>Bacteria</taxon>
        <taxon>Candidatus Adleribacteriota</taxon>
    </lineage>
</organism>
<dbReference type="AlphaFoldDB" id="A0A0G2A4V2"/>